<reference evidence="3 4" key="1">
    <citation type="journal article" date="2018" name="Elife">
        <title>Firefly genomes illuminate parallel origins of bioluminescence in beetles.</title>
        <authorList>
            <person name="Fallon T.R."/>
            <person name="Lower S.E."/>
            <person name="Chang C.H."/>
            <person name="Bessho-Uehara M."/>
            <person name="Martin G.J."/>
            <person name="Bewick A.J."/>
            <person name="Behringer M."/>
            <person name="Debat H.J."/>
            <person name="Wong I."/>
            <person name="Day J.C."/>
            <person name="Suvorov A."/>
            <person name="Silva C.J."/>
            <person name="Stanger-Hall K.F."/>
            <person name="Hall D.W."/>
            <person name="Schmitz R.J."/>
            <person name="Nelson D.R."/>
            <person name="Lewis S.M."/>
            <person name="Shigenobu S."/>
            <person name="Bybee S.M."/>
            <person name="Larracuente A.M."/>
            <person name="Oba Y."/>
            <person name="Weng J.K."/>
        </authorList>
    </citation>
    <scope>NUCLEOTIDE SEQUENCE [LARGE SCALE GENOMIC DNA]</scope>
    <source>
        <strain evidence="3">1611_PpyrPB1</strain>
        <tissue evidence="3">Whole body</tissue>
    </source>
</reference>
<dbReference type="PANTHER" id="PTHR21879:SF27">
    <property type="entry name" value="OSIRIS 10A"/>
    <property type="match status" value="1"/>
</dbReference>
<proteinExistence type="predicted"/>
<dbReference type="InterPro" id="IPR012464">
    <property type="entry name" value="DUF1676"/>
</dbReference>
<feature type="transmembrane region" description="Helical" evidence="1">
    <location>
        <begin position="157"/>
        <end position="182"/>
    </location>
</feature>
<organism evidence="3 4">
    <name type="scientific">Photinus pyralis</name>
    <name type="common">Common eastern firefly</name>
    <name type="synonym">Lampyris pyralis</name>
    <dbReference type="NCBI Taxonomy" id="7054"/>
    <lineage>
        <taxon>Eukaryota</taxon>
        <taxon>Metazoa</taxon>
        <taxon>Ecdysozoa</taxon>
        <taxon>Arthropoda</taxon>
        <taxon>Hexapoda</taxon>
        <taxon>Insecta</taxon>
        <taxon>Pterygota</taxon>
        <taxon>Neoptera</taxon>
        <taxon>Endopterygota</taxon>
        <taxon>Coleoptera</taxon>
        <taxon>Polyphaga</taxon>
        <taxon>Elateriformia</taxon>
        <taxon>Elateroidea</taxon>
        <taxon>Lampyridae</taxon>
        <taxon>Lampyrinae</taxon>
        <taxon>Photinus</taxon>
    </lineage>
</organism>
<accession>A0A5N4AB73</accession>
<keyword evidence="4" id="KW-1185">Reference proteome</keyword>
<dbReference type="GO" id="GO:0016020">
    <property type="term" value="C:membrane"/>
    <property type="evidence" value="ECO:0007669"/>
    <property type="project" value="TreeGrafter"/>
</dbReference>
<evidence type="ECO:0000256" key="2">
    <source>
        <dbReference type="SAM" id="SignalP"/>
    </source>
</evidence>
<protein>
    <recommendedName>
        <fullName evidence="5">Osiris 18</fullName>
    </recommendedName>
</protein>
<keyword evidence="1" id="KW-0812">Transmembrane</keyword>
<dbReference type="InParanoid" id="A0A5N4AB73"/>
<dbReference type="EMBL" id="VVIM01000008">
    <property type="protein sequence ID" value="KAB0794508.1"/>
    <property type="molecule type" value="Genomic_DNA"/>
</dbReference>
<sequence length="292" mass="32442">MYASDVLLLGVAMITHLGYAALLDSFNQCLISTPTSFGYCLGIGALSKLQSIDNNPEYDVVDGVTFAKDEQEVRESYNFLNRDPGDFRTIVDSVGDVFSRRSMRWDMSVVYPGLSMRVAPSASPAGVLEFVIDPHREALAHHTLKEVGTGRLIARHFLLPLLLGFKFNIATLIPIMFGLLALLAKKFIFISKVGLIMTTAIGLGSILFKQPYSQHVPQGGHYPSHGHYGLGAYNRYPDDENYYSDHILRDPNEGNTINVFNSIHDALDGREEKSIGGKRNFAWNEAEKKENP</sequence>
<evidence type="ECO:0000313" key="4">
    <source>
        <dbReference type="Proteomes" id="UP000327044"/>
    </source>
</evidence>
<dbReference type="Proteomes" id="UP000327044">
    <property type="component" value="Unassembled WGS sequence"/>
</dbReference>
<name>A0A5N4AB73_PHOPY</name>
<evidence type="ECO:0008006" key="5">
    <source>
        <dbReference type="Google" id="ProtNLM"/>
    </source>
</evidence>
<dbReference type="PANTHER" id="PTHR21879">
    <property type="entry name" value="FI03362P-RELATED-RELATED"/>
    <property type="match status" value="1"/>
</dbReference>
<comment type="caution">
    <text evidence="3">The sequence shown here is derived from an EMBL/GenBank/DDBJ whole genome shotgun (WGS) entry which is preliminary data.</text>
</comment>
<feature type="signal peptide" evidence="2">
    <location>
        <begin position="1"/>
        <end position="20"/>
    </location>
</feature>
<dbReference type="AlphaFoldDB" id="A0A5N4AB73"/>
<dbReference type="FunCoup" id="A0A5N4AB73">
    <property type="interactions" value="13"/>
</dbReference>
<feature type="chain" id="PRO_5024433476" description="Osiris 18" evidence="2">
    <location>
        <begin position="21"/>
        <end position="292"/>
    </location>
</feature>
<keyword evidence="1" id="KW-1133">Transmembrane helix</keyword>
<keyword evidence="1" id="KW-0472">Membrane</keyword>
<evidence type="ECO:0000256" key="1">
    <source>
        <dbReference type="SAM" id="Phobius"/>
    </source>
</evidence>
<keyword evidence="2" id="KW-0732">Signal</keyword>
<evidence type="ECO:0000313" key="3">
    <source>
        <dbReference type="EMBL" id="KAB0794508.1"/>
    </source>
</evidence>
<feature type="transmembrane region" description="Helical" evidence="1">
    <location>
        <begin position="189"/>
        <end position="208"/>
    </location>
</feature>
<dbReference type="Pfam" id="PF07898">
    <property type="entry name" value="DUF1676"/>
    <property type="match status" value="1"/>
</dbReference>
<gene>
    <name evidence="3" type="ORF">PPYR_11347</name>
</gene>